<dbReference type="EMBL" id="JMCB01000002">
    <property type="protein sequence ID" value="KFE71248.1"/>
    <property type="molecule type" value="Genomic_DNA"/>
</dbReference>
<evidence type="ECO:0000256" key="1">
    <source>
        <dbReference type="SAM" id="MobiDB-lite"/>
    </source>
</evidence>
<comment type="caution">
    <text evidence="2">The sequence shown here is derived from an EMBL/GenBank/DDBJ whole genome shotgun (WGS) entry which is preliminary data.</text>
</comment>
<feature type="region of interest" description="Disordered" evidence="1">
    <location>
        <begin position="1"/>
        <end position="42"/>
    </location>
</feature>
<protein>
    <submittedName>
        <fullName evidence="2">Uncharacterized protein</fullName>
    </submittedName>
</protein>
<organism evidence="2 3">
    <name type="scientific">Hyalangium minutum</name>
    <dbReference type="NCBI Taxonomy" id="394096"/>
    <lineage>
        <taxon>Bacteria</taxon>
        <taxon>Pseudomonadati</taxon>
        <taxon>Myxococcota</taxon>
        <taxon>Myxococcia</taxon>
        <taxon>Myxococcales</taxon>
        <taxon>Cystobacterineae</taxon>
        <taxon>Archangiaceae</taxon>
        <taxon>Hyalangium</taxon>
    </lineage>
</organism>
<gene>
    <name evidence="2" type="ORF">DB31_3378</name>
</gene>
<dbReference type="Proteomes" id="UP000028725">
    <property type="component" value="Unassembled WGS sequence"/>
</dbReference>
<proteinExistence type="predicted"/>
<reference evidence="2 3" key="1">
    <citation type="submission" date="2014-04" db="EMBL/GenBank/DDBJ databases">
        <title>Genome assembly of Hyalangium minutum DSM 14724.</title>
        <authorList>
            <person name="Sharma G."/>
            <person name="Subramanian S."/>
        </authorList>
    </citation>
    <scope>NUCLEOTIDE SEQUENCE [LARGE SCALE GENOMIC DNA]</scope>
    <source>
        <strain evidence="2 3">DSM 14724</strain>
    </source>
</reference>
<accession>A0A085WU85</accession>
<evidence type="ECO:0000313" key="2">
    <source>
        <dbReference type="EMBL" id="KFE71248.1"/>
    </source>
</evidence>
<sequence>MRPERPPSDTYMPGMDISPGAQADGSAPVEHTHPRGRVDSEP</sequence>
<keyword evidence="3" id="KW-1185">Reference proteome</keyword>
<evidence type="ECO:0000313" key="3">
    <source>
        <dbReference type="Proteomes" id="UP000028725"/>
    </source>
</evidence>
<dbReference type="AlphaFoldDB" id="A0A085WU85"/>
<feature type="compositionally biased region" description="Basic and acidic residues" evidence="1">
    <location>
        <begin position="30"/>
        <end position="42"/>
    </location>
</feature>
<dbReference type="STRING" id="394096.DB31_3378"/>
<name>A0A085WU85_9BACT</name>